<dbReference type="AlphaFoldDB" id="G5K783"/>
<dbReference type="EMBL" id="AEUY02000005">
    <property type="protein sequence ID" value="EHI64287.1"/>
    <property type="molecule type" value="Genomic_DNA"/>
</dbReference>
<name>G5K783_9STRE</name>
<keyword evidence="2" id="KW-1185">Reference proteome</keyword>
<protein>
    <submittedName>
        <fullName evidence="1">Uncharacterized protein</fullName>
    </submittedName>
</protein>
<comment type="caution">
    <text evidence="1">The sequence shown here is derived from an EMBL/GenBank/DDBJ whole genome shotgun (WGS) entry which is preliminary data.</text>
</comment>
<proteinExistence type="predicted"/>
<evidence type="ECO:0000313" key="2">
    <source>
        <dbReference type="Proteomes" id="UP000003217"/>
    </source>
</evidence>
<reference evidence="1 2" key="1">
    <citation type="journal article" date="2014" name="Int. J. Syst. Evol. Microbiol.">
        <title>Phylogenomics and the dynamic genome evolution of the genus Streptococcus.</title>
        <authorList>
            <consortium name="The Broad Institute Genome Sequencing Platform"/>
            <person name="Richards V.P."/>
            <person name="Palmer S.R."/>
            <person name="Pavinski Bitar P.D."/>
            <person name="Qin X."/>
            <person name="Weinstock G.M."/>
            <person name="Highlander S.K."/>
            <person name="Town C.D."/>
            <person name="Burne R.A."/>
            <person name="Stanhope M.J."/>
        </authorList>
    </citation>
    <scope>NUCLEOTIDE SEQUENCE [LARGE SCALE GENOMIC DNA]</scope>
    <source>
        <strain evidence="1 2">LQ 940-04</strain>
    </source>
</reference>
<sequence>MKSSKLETEVFYYGQKIYSLETKVSCIEMKKDEEIRQVQLGHYEDPRYQKQ</sequence>
<organism evidence="1 2">
    <name type="scientific">Streptococcus pseudoporcinus LQ 940-04</name>
    <dbReference type="NCBI Taxonomy" id="875093"/>
    <lineage>
        <taxon>Bacteria</taxon>
        <taxon>Bacillati</taxon>
        <taxon>Bacillota</taxon>
        <taxon>Bacilli</taxon>
        <taxon>Lactobacillales</taxon>
        <taxon>Streptococcaceae</taxon>
        <taxon>Streptococcus</taxon>
    </lineage>
</organism>
<gene>
    <name evidence="1" type="ORF">STRPS_1089</name>
</gene>
<accession>G5K783</accession>
<dbReference type="Proteomes" id="UP000003217">
    <property type="component" value="Unassembled WGS sequence"/>
</dbReference>
<evidence type="ECO:0000313" key="1">
    <source>
        <dbReference type="EMBL" id="EHI64287.1"/>
    </source>
</evidence>